<evidence type="ECO:0000256" key="4">
    <source>
        <dbReference type="ARBA" id="ARBA00022827"/>
    </source>
</evidence>
<keyword evidence="4" id="KW-0274">FAD</keyword>
<keyword evidence="5" id="KW-0521">NADP</keyword>
<proteinExistence type="inferred from homology"/>
<gene>
    <name evidence="8" type="ORF">SAPINGB_P000656</name>
</gene>
<name>A0A5E8B7D7_9ASCO</name>
<dbReference type="Gene3D" id="3.50.50.60">
    <property type="entry name" value="FAD/NAD(P)-binding domain"/>
    <property type="match status" value="2"/>
</dbReference>
<evidence type="ECO:0000313" key="8">
    <source>
        <dbReference type="EMBL" id="VVT45156.1"/>
    </source>
</evidence>
<evidence type="ECO:0000256" key="6">
    <source>
        <dbReference type="ARBA" id="ARBA00023002"/>
    </source>
</evidence>
<organism evidence="8 9">
    <name type="scientific">Magnusiomyces paraingens</name>
    <dbReference type="NCBI Taxonomy" id="2606893"/>
    <lineage>
        <taxon>Eukaryota</taxon>
        <taxon>Fungi</taxon>
        <taxon>Dikarya</taxon>
        <taxon>Ascomycota</taxon>
        <taxon>Saccharomycotina</taxon>
        <taxon>Dipodascomycetes</taxon>
        <taxon>Dipodascales</taxon>
        <taxon>Dipodascaceae</taxon>
        <taxon>Magnusiomyces</taxon>
    </lineage>
</organism>
<evidence type="ECO:0000313" key="9">
    <source>
        <dbReference type="Proteomes" id="UP000398389"/>
    </source>
</evidence>
<dbReference type="InterPro" id="IPR050775">
    <property type="entry name" value="FAD-binding_Monooxygenases"/>
</dbReference>
<evidence type="ECO:0000256" key="3">
    <source>
        <dbReference type="ARBA" id="ARBA00022630"/>
    </source>
</evidence>
<keyword evidence="9" id="KW-1185">Reference proteome</keyword>
<dbReference type="Pfam" id="PF00743">
    <property type="entry name" value="FMO-like"/>
    <property type="match status" value="1"/>
</dbReference>
<dbReference type="PRINTS" id="PR00411">
    <property type="entry name" value="PNDRDTASEI"/>
</dbReference>
<dbReference type="GO" id="GO:0050660">
    <property type="term" value="F:flavin adenine dinucleotide binding"/>
    <property type="evidence" value="ECO:0007669"/>
    <property type="project" value="InterPro"/>
</dbReference>
<dbReference type="GO" id="GO:0004499">
    <property type="term" value="F:N,N-dimethylaniline monooxygenase activity"/>
    <property type="evidence" value="ECO:0007669"/>
    <property type="project" value="InterPro"/>
</dbReference>
<dbReference type="PANTHER" id="PTHR43098">
    <property type="entry name" value="L-ORNITHINE N(5)-MONOOXYGENASE-RELATED"/>
    <property type="match status" value="1"/>
</dbReference>
<dbReference type="EMBL" id="CABVLU010000001">
    <property type="protein sequence ID" value="VVT45156.1"/>
    <property type="molecule type" value="Genomic_DNA"/>
</dbReference>
<dbReference type="InterPro" id="IPR036188">
    <property type="entry name" value="FAD/NAD-bd_sf"/>
</dbReference>
<dbReference type="SUPFAM" id="SSF51971">
    <property type="entry name" value="Nucleotide-binding domain"/>
    <property type="match status" value="1"/>
</dbReference>
<keyword evidence="6" id="KW-0560">Oxidoreductase</keyword>
<comment type="cofactor">
    <cofactor evidence="1">
        <name>FAD</name>
        <dbReference type="ChEBI" id="CHEBI:57692"/>
    </cofactor>
</comment>
<comment type="similarity">
    <text evidence="2">Belongs to the FAD-binding monooxygenase family.</text>
</comment>
<evidence type="ECO:0000256" key="5">
    <source>
        <dbReference type="ARBA" id="ARBA00022857"/>
    </source>
</evidence>
<keyword evidence="3" id="KW-0285">Flavoprotein</keyword>
<sequence>MAPIEYDAIVVGGGFGGVYTTYQLRELGYNVHSFEKGSFIGGIWYWNKYPGARVDSDVPVYQLWLEQIYKDWDFKERFPGWKELNEYFAHVDEKIQISKNYSFNTFVSACHFDEKSGKWTVTTNGEDAGTFIAKHLVVCTGFAAKKYIPDFNGLDKYKGIMYHTCEWPGDDVDFKNKKVAVVGTGASGVQVIQEVGPIVEDLTVYQRTPNIAIPMHQRAVTHEEQEARRANYDKVFAHTLTDSCAAGFEFGFDPRSALEVTDEEREAHFEKCWATGGFHFWVATFHDVWSNLEADKYQYEFWRRKTLERLTRPELFEKLAPAVALNPFCSKRPCLEQTYYEVYNQPNVDIVDLRQEPILEFTEKGIKTANGEKEFDIIVLATGFDAVTGGLTQMDIRGIHGETLADKWETGGLRTYLGVAVNDFPNMYFMYGPQGPTAFSNGPTCAQIQSNWIVKLIQYTDKHNLKYVQPTEEAEEEWAQHVLEASNKTLVGMAKTSWYNGTNIPGKKITGPLNYLGGVPTYYREITAEENTQYENFNKVAA</sequence>
<evidence type="ECO:0000256" key="2">
    <source>
        <dbReference type="ARBA" id="ARBA00010139"/>
    </source>
</evidence>
<evidence type="ECO:0000256" key="7">
    <source>
        <dbReference type="ARBA" id="ARBA00023033"/>
    </source>
</evidence>
<dbReference type="OrthoDB" id="74360at2759"/>
<accession>A0A5E8B7D7</accession>
<protein>
    <recommendedName>
        <fullName evidence="10">FAD/NAD(P)-binding domain-containing protein</fullName>
    </recommendedName>
</protein>
<dbReference type="Proteomes" id="UP000398389">
    <property type="component" value="Unassembled WGS sequence"/>
</dbReference>
<dbReference type="GeneID" id="43579479"/>
<reference evidence="8 9" key="1">
    <citation type="submission" date="2019-09" db="EMBL/GenBank/DDBJ databases">
        <authorList>
            <person name="Brejova B."/>
        </authorList>
    </citation>
    <scope>NUCLEOTIDE SEQUENCE [LARGE SCALE GENOMIC DNA]</scope>
</reference>
<evidence type="ECO:0000256" key="1">
    <source>
        <dbReference type="ARBA" id="ARBA00001974"/>
    </source>
</evidence>
<dbReference type="PANTHER" id="PTHR43098:SF3">
    <property type="entry name" value="L-ORNITHINE N(5)-MONOOXYGENASE-RELATED"/>
    <property type="match status" value="1"/>
</dbReference>
<dbReference type="GO" id="GO:0050661">
    <property type="term" value="F:NADP binding"/>
    <property type="evidence" value="ECO:0007669"/>
    <property type="project" value="InterPro"/>
</dbReference>
<dbReference type="AlphaFoldDB" id="A0A5E8B7D7"/>
<evidence type="ECO:0008006" key="10">
    <source>
        <dbReference type="Google" id="ProtNLM"/>
    </source>
</evidence>
<dbReference type="RefSeq" id="XP_031851270.1">
    <property type="nucleotide sequence ID" value="XM_031995379.1"/>
</dbReference>
<dbReference type="SUPFAM" id="SSF51905">
    <property type="entry name" value="FAD/NAD(P)-binding domain"/>
    <property type="match status" value="1"/>
</dbReference>
<keyword evidence="7" id="KW-0503">Monooxygenase</keyword>
<dbReference type="InterPro" id="IPR020946">
    <property type="entry name" value="Flavin_mOase-like"/>
</dbReference>